<protein>
    <submittedName>
        <fullName evidence="7">Zn-dependent hydrolase</fullName>
    </submittedName>
</protein>
<proteinExistence type="inferred from homology"/>
<keyword evidence="8" id="KW-1185">Reference proteome</keyword>
<name>A0ABW5AF24_9BRAD</name>
<dbReference type="CDD" id="cd03884">
    <property type="entry name" value="M20_bAS"/>
    <property type="match status" value="1"/>
</dbReference>
<dbReference type="NCBIfam" id="TIGR01879">
    <property type="entry name" value="hydantase"/>
    <property type="match status" value="1"/>
</dbReference>
<evidence type="ECO:0000256" key="2">
    <source>
        <dbReference type="ARBA" id="ARBA00006153"/>
    </source>
</evidence>
<dbReference type="SUPFAM" id="SSF55031">
    <property type="entry name" value="Bacterial exopeptidase dimerisation domain"/>
    <property type="match status" value="1"/>
</dbReference>
<evidence type="ECO:0000256" key="1">
    <source>
        <dbReference type="ARBA" id="ARBA00001936"/>
    </source>
</evidence>
<evidence type="ECO:0000256" key="6">
    <source>
        <dbReference type="ARBA" id="ARBA00023211"/>
    </source>
</evidence>
<evidence type="ECO:0000313" key="7">
    <source>
        <dbReference type="EMBL" id="MFD2181499.1"/>
    </source>
</evidence>
<dbReference type="InterPro" id="IPR010158">
    <property type="entry name" value="Amidase_Cbmase"/>
</dbReference>
<evidence type="ECO:0000256" key="5">
    <source>
        <dbReference type="ARBA" id="ARBA00022801"/>
    </source>
</evidence>
<keyword evidence="4" id="KW-0479">Metal-binding</keyword>
<dbReference type="PIRSF" id="PIRSF001235">
    <property type="entry name" value="Amidase_carbamoylase"/>
    <property type="match status" value="1"/>
</dbReference>
<evidence type="ECO:0000256" key="3">
    <source>
        <dbReference type="ARBA" id="ARBA00011738"/>
    </source>
</evidence>
<keyword evidence="6" id="KW-0464">Manganese</keyword>
<dbReference type="PANTHER" id="PTHR32494">
    <property type="entry name" value="ALLANTOATE DEIMINASE-RELATED"/>
    <property type="match status" value="1"/>
</dbReference>
<sequence>MPVSNSPIDQDRLWSDLMALAAHTDPDKPWTRRSFTPRFLDGRAFLAQRFRDAGLTVRIDAAGNLIGRREGRVPGAKAITIGSHSDSVPSGGRFDGPAGVLAGLEVARALFDRGIVLDHAFEVIDFLAEEPSEYGLSCVGSRGMAGALGPNELAMTGPDGETLGAAIARVGGAPERLGEAIRDDIAAYLELHIEQGTVLESQKLDGGIVTAIVGITRLEIVFEGEAAHAGTVGMRSRRDASLAAASAVLAVRDVATALLDRGEGYVVATTGIVTVSPGAANVVPGEARIVVDARAETKALCELLVAGIESRFRAIAAETGVSVARFAVLSRNDPSTCDPHLRETLADSAAALGAGTTVMASGAGHDAAFVSRIAPAAMLFIPCREGRSHCPEEWSEPAEVAAGTAVLFEAVTRLDRTLATP</sequence>
<dbReference type="GO" id="GO:0016787">
    <property type="term" value="F:hydrolase activity"/>
    <property type="evidence" value="ECO:0007669"/>
    <property type="project" value="UniProtKB-KW"/>
</dbReference>
<dbReference type="PANTHER" id="PTHR32494:SF19">
    <property type="entry name" value="ALLANTOATE DEIMINASE-RELATED"/>
    <property type="match status" value="1"/>
</dbReference>
<comment type="caution">
    <text evidence="7">The sequence shown here is derived from an EMBL/GenBank/DDBJ whole genome shotgun (WGS) entry which is preliminary data.</text>
</comment>
<comment type="cofactor">
    <cofactor evidence="1">
        <name>Mn(2+)</name>
        <dbReference type="ChEBI" id="CHEBI:29035"/>
    </cofactor>
</comment>
<dbReference type="SUPFAM" id="SSF53187">
    <property type="entry name" value="Zn-dependent exopeptidases"/>
    <property type="match status" value="1"/>
</dbReference>
<dbReference type="Gene3D" id="3.40.630.10">
    <property type="entry name" value="Zn peptidases"/>
    <property type="match status" value="1"/>
</dbReference>
<dbReference type="InterPro" id="IPR036264">
    <property type="entry name" value="Bact_exopeptidase_dim_dom"/>
</dbReference>
<reference evidence="8" key="1">
    <citation type="journal article" date="2019" name="Int. J. Syst. Evol. Microbiol.">
        <title>The Global Catalogue of Microorganisms (GCM) 10K type strain sequencing project: providing services to taxonomists for standard genome sequencing and annotation.</title>
        <authorList>
            <consortium name="The Broad Institute Genomics Platform"/>
            <consortium name="The Broad Institute Genome Sequencing Center for Infectious Disease"/>
            <person name="Wu L."/>
            <person name="Ma J."/>
        </authorList>
    </citation>
    <scope>NUCLEOTIDE SEQUENCE [LARGE SCALE GENOMIC DNA]</scope>
    <source>
        <strain evidence="8">CGMCC 1.6774</strain>
    </source>
</reference>
<dbReference type="Gene3D" id="3.30.70.360">
    <property type="match status" value="1"/>
</dbReference>
<organism evidence="7 8">
    <name type="scientific">Rhodoplanes azumiensis</name>
    <dbReference type="NCBI Taxonomy" id="1897628"/>
    <lineage>
        <taxon>Bacteria</taxon>
        <taxon>Pseudomonadati</taxon>
        <taxon>Pseudomonadota</taxon>
        <taxon>Alphaproteobacteria</taxon>
        <taxon>Hyphomicrobiales</taxon>
        <taxon>Nitrobacteraceae</taxon>
        <taxon>Rhodoplanes</taxon>
    </lineage>
</organism>
<evidence type="ECO:0000313" key="8">
    <source>
        <dbReference type="Proteomes" id="UP001597314"/>
    </source>
</evidence>
<evidence type="ECO:0000256" key="4">
    <source>
        <dbReference type="ARBA" id="ARBA00022723"/>
    </source>
</evidence>
<dbReference type="Proteomes" id="UP001597314">
    <property type="component" value="Unassembled WGS sequence"/>
</dbReference>
<keyword evidence="5 7" id="KW-0378">Hydrolase</keyword>
<dbReference type="Pfam" id="PF01546">
    <property type="entry name" value="Peptidase_M20"/>
    <property type="match status" value="1"/>
</dbReference>
<dbReference type="NCBIfam" id="NF009531">
    <property type="entry name" value="PRK12893.1-5"/>
    <property type="match status" value="1"/>
</dbReference>
<dbReference type="EMBL" id="JBHUIW010000003">
    <property type="protein sequence ID" value="MFD2181499.1"/>
    <property type="molecule type" value="Genomic_DNA"/>
</dbReference>
<comment type="similarity">
    <text evidence="2">Belongs to the peptidase M20 family.</text>
</comment>
<comment type="subunit">
    <text evidence="3">Homodimer.</text>
</comment>
<gene>
    <name evidence="7" type="ORF">ACFSOX_04985</name>
</gene>
<dbReference type="InterPro" id="IPR002933">
    <property type="entry name" value="Peptidase_M20"/>
</dbReference>
<accession>A0ABW5AF24</accession>
<dbReference type="RefSeq" id="WP_378476677.1">
    <property type="nucleotide sequence ID" value="NZ_JBHUIW010000003.1"/>
</dbReference>